<dbReference type="AlphaFoldDB" id="A0A1U7Z2U3"/>
<dbReference type="KEGG" id="nnu:104585690"/>
<proteinExistence type="predicted"/>
<dbReference type="NCBIfam" id="TIGR00756">
    <property type="entry name" value="PPR"/>
    <property type="match status" value="3"/>
</dbReference>
<evidence type="ECO:0000313" key="2">
    <source>
        <dbReference type="Proteomes" id="UP000189703"/>
    </source>
</evidence>
<name>A0A1U7Z2U3_NELNU</name>
<accession>A0A1U7Z2U3</accession>
<dbReference type="PROSITE" id="PS51375">
    <property type="entry name" value="PPR"/>
    <property type="match status" value="4"/>
</dbReference>
<dbReference type="FunCoup" id="A0A1U7Z2U3">
    <property type="interactions" value="1331"/>
</dbReference>
<organism evidence="2 3">
    <name type="scientific">Nelumbo nucifera</name>
    <name type="common">Sacred lotus</name>
    <dbReference type="NCBI Taxonomy" id="4432"/>
    <lineage>
        <taxon>Eukaryota</taxon>
        <taxon>Viridiplantae</taxon>
        <taxon>Streptophyta</taxon>
        <taxon>Embryophyta</taxon>
        <taxon>Tracheophyta</taxon>
        <taxon>Spermatophyta</taxon>
        <taxon>Magnoliopsida</taxon>
        <taxon>Proteales</taxon>
        <taxon>Nelumbonaceae</taxon>
        <taxon>Nelumbo</taxon>
    </lineage>
</organism>
<evidence type="ECO:0000313" key="3">
    <source>
        <dbReference type="RefSeq" id="XP_010240953.1"/>
    </source>
</evidence>
<dbReference type="PANTHER" id="PTHR47262">
    <property type="entry name" value="OS02G0132600 PROTEIN"/>
    <property type="match status" value="1"/>
</dbReference>
<dbReference type="GeneID" id="104585690"/>
<protein>
    <submittedName>
        <fullName evidence="3">Pentatricopeptide repeat-containing protein At4g04790, mitochondrial-like</fullName>
    </submittedName>
</protein>
<dbReference type="Proteomes" id="UP000189703">
    <property type="component" value="Unplaced"/>
</dbReference>
<feature type="region of interest" description="Disordered" evidence="1">
    <location>
        <begin position="39"/>
        <end position="60"/>
    </location>
</feature>
<feature type="compositionally biased region" description="Polar residues" evidence="1">
    <location>
        <begin position="39"/>
        <end position="51"/>
    </location>
</feature>
<evidence type="ECO:0000256" key="1">
    <source>
        <dbReference type="SAM" id="MobiDB-lite"/>
    </source>
</evidence>
<dbReference type="OMA" id="CNTIDDS"/>
<dbReference type="Gene3D" id="1.25.40.10">
    <property type="entry name" value="Tetratricopeptide repeat domain"/>
    <property type="match status" value="4"/>
</dbReference>
<dbReference type="Pfam" id="PF01535">
    <property type="entry name" value="PPR"/>
    <property type="match status" value="2"/>
</dbReference>
<dbReference type="RefSeq" id="XP_010240953.1">
    <property type="nucleotide sequence ID" value="XM_010242651.2"/>
</dbReference>
<dbReference type="InterPro" id="IPR011990">
    <property type="entry name" value="TPR-like_helical_dom_sf"/>
</dbReference>
<dbReference type="eggNOG" id="KOG4197">
    <property type="taxonomic scope" value="Eukaryota"/>
</dbReference>
<dbReference type="InterPro" id="IPR002885">
    <property type="entry name" value="PPR_rpt"/>
</dbReference>
<sequence>MPRSKVTNLSSLFGSAIKTTSEKSSRKVAQDIKKLVVSSLDSTSPCTSNSADADKPSKSSLKVLSKTAAKSKKFVSITQSKLAVEPVSSETQTISSSGDSVKQLMRDVTSLICGNTVLESQKSSDLQLPNDERTIEKVLNIPWFTNMSPTSILQRRKDISRERKQKWIFKNTQTHRFQKLVKMCAQKLGTEATLEVFGKLGRETGVKEYNALIGLCIEKARNSKDEEVSIDQIHKTFQLFKSMREQGFHIEEQTYGPLLMYLIDMEMIQEFQFFSEIVKEEGPTSFPRLGYYEMLLWIKVDNKQKIQELCDAVGDRYSFAESYLLALGENDRKKELLQLLEVVDITKISSLNCVASVFKSLGRLLLHNHMEKLILAFKNSEVGAENVSLFICYYATSIPNLVVEDIALKFRDLHEMLEVTPSSTSYEKLIMYCCDSCKVHEALSLVEQMFQSGLTLSVDTFNSILRASGESYEFDLVHQMYSAMQRHNLKPNAETFRSMINLCVRMKDFEGAYQMLKDLEGMNIMPTTNMYNAIMAGYFREKNVHGGLMVLKQMERADVKPDSHTFSYLIGNSGCEEDIIKYYEEMQRDGVQVTKHIYMALINAYANCGQFDKAKQVVLDQGLPAKSINEIKSALVSALSCHGQMTDALTLYEEIKKAGCHAEPKAIISLIEHTRSEGELNRLLQLLGELTDPGYWFDGCSRIILYCIRHNHLSSTFDLLKQLKDKHGSAMDAVLEQVFCQVSEMEPTYLQVGLDMLKVIKELDLHPSRTSLDFLLSSCLNAKDPRSAQLIFDEYKKVGLPYNVLTFLRMYQVLLASGENKSAKIMLKKIPPDDPHVRCIIKACQATYKKTISVNKNKKKRDSSPSSKPIRP</sequence>
<dbReference type="PANTHER" id="PTHR47262:SF1">
    <property type="entry name" value="OS02G0132600 PROTEIN"/>
    <property type="match status" value="1"/>
</dbReference>
<keyword evidence="2" id="KW-1185">Reference proteome</keyword>
<dbReference type="OrthoDB" id="767661at2759"/>
<dbReference type="Pfam" id="PF17177">
    <property type="entry name" value="PPR_long"/>
    <property type="match status" value="1"/>
</dbReference>
<dbReference type="InterPro" id="IPR033443">
    <property type="entry name" value="PROP1-like_PPR_dom"/>
</dbReference>
<gene>
    <name evidence="3" type="primary">LOC104585690</name>
</gene>
<reference evidence="3" key="1">
    <citation type="submission" date="2025-08" db="UniProtKB">
        <authorList>
            <consortium name="RefSeq"/>
        </authorList>
    </citation>
    <scope>IDENTIFICATION</scope>
</reference>